<dbReference type="AlphaFoldDB" id="A0A226E8N4"/>
<dbReference type="EMBL" id="LNIX01000005">
    <property type="protein sequence ID" value="OXA53915.1"/>
    <property type="molecule type" value="Genomic_DNA"/>
</dbReference>
<evidence type="ECO:0000256" key="1">
    <source>
        <dbReference type="ARBA" id="ARBA00004167"/>
    </source>
</evidence>
<protein>
    <recommendedName>
        <fullName evidence="8">Glycosyltransferase family 92 protein</fullName>
        <ecNumber evidence="8">2.4.1.-</ecNumber>
    </recommendedName>
</protein>
<name>A0A226E8N4_FOLCA</name>
<comment type="similarity">
    <text evidence="2 8">Belongs to the glycosyltransferase 92 family.</text>
</comment>
<dbReference type="Pfam" id="PF01697">
    <property type="entry name" value="Glyco_transf_92"/>
    <property type="match status" value="1"/>
</dbReference>
<organism evidence="9 10">
    <name type="scientific">Folsomia candida</name>
    <name type="common">Springtail</name>
    <dbReference type="NCBI Taxonomy" id="158441"/>
    <lineage>
        <taxon>Eukaryota</taxon>
        <taxon>Metazoa</taxon>
        <taxon>Ecdysozoa</taxon>
        <taxon>Arthropoda</taxon>
        <taxon>Hexapoda</taxon>
        <taxon>Collembola</taxon>
        <taxon>Entomobryomorpha</taxon>
        <taxon>Isotomoidea</taxon>
        <taxon>Isotomidae</taxon>
        <taxon>Proisotominae</taxon>
        <taxon>Folsomia</taxon>
    </lineage>
</organism>
<dbReference type="PANTHER" id="PTHR21461:SF69">
    <property type="entry name" value="GLYCOSYLTRANSFERASE FAMILY 92 PROTEIN"/>
    <property type="match status" value="1"/>
</dbReference>
<comment type="caution">
    <text evidence="9">The sequence shown here is derived from an EMBL/GenBank/DDBJ whole genome shotgun (WGS) entry which is preliminary data.</text>
</comment>
<evidence type="ECO:0000256" key="6">
    <source>
        <dbReference type="ARBA" id="ARBA00022989"/>
    </source>
</evidence>
<dbReference type="OrthoDB" id="6433308at2759"/>
<evidence type="ECO:0000256" key="7">
    <source>
        <dbReference type="ARBA" id="ARBA00023136"/>
    </source>
</evidence>
<dbReference type="EC" id="2.4.1.-" evidence="8"/>
<keyword evidence="5" id="KW-0812">Transmembrane</keyword>
<evidence type="ECO:0000256" key="5">
    <source>
        <dbReference type="ARBA" id="ARBA00022692"/>
    </source>
</evidence>
<evidence type="ECO:0000313" key="10">
    <source>
        <dbReference type="Proteomes" id="UP000198287"/>
    </source>
</evidence>
<proteinExistence type="inferred from homology"/>
<comment type="subcellular location">
    <subcellularLocation>
        <location evidence="1">Membrane</location>
        <topology evidence="1">Single-pass membrane protein</topology>
    </subcellularLocation>
</comment>
<evidence type="ECO:0000313" key="9">
    <source>
        <dbReference type="EMBL" id="OXA53915.1"/>
    </source>
</evidence>
<gene>
    <name evidence="9" type="ORF">Fcan01_10882</name>
</gene>
<dbReference type="Proteomes" id="UP000198287">
    <property type="component" value="Unassembled WGS sequence"/>
</dbReference>
<sequence>MSVNSKEKQGDDIPSLVWHSSNIRIETLHSDWQEIRETKFAEFSNDTYKPKYFVYSAHLDIYKNVLRIIAVTPLLSKQKLHCHIFDGELQPVGVFEGIISATKNPQSYLPYSAAYILCKPEVNLFRTLKYVSISPFPHHNSSHGFSNLLPINLPPAKSEKEPHTFSVCVQPTFDYDNVAEFIQWMEFYKNMGVTHFTFYNMSIGPRVSCVMKSAAVNQETGITILNWTVPIKDHLQLHVNGQLAQQNDCLLRYRGVTKYLVLVDFDELIIPNYVYASDFFDLVTLMDNEWSSQPRNGSLAQYKFRSAIFDFDFSNLSDVKKDIYKDSFELEDLIVYKYVIRQRDLYPSKIRSKLITMPWRVLEPGVHFLDKAVDDRTEFEIDPEIAYVHHYRRFYHCKDNHTCYKIPQSLDYLAHFYADNLYKKARNVIDKLVAECS</sequence>
<keyword evidence="3 8" id="KW-0328">Glycosyltransferase</keyword>
<accession>A0A226E8N4</accession>
<evidence type="ECO:0000256" key="4">
    <source>
        <dbReference type="ARBA" id="ARBA00022679"/>
    </source>
</evidence>
<keyword evidence="7" id="KW-0472">Membrane</keyword>
<dbReference type="GO" id="GO:0016757">
    <property type="term" value="F:glycosyltransferase activity"/>
    <property type="evidence" value="ECO:0007669"/>
    <property type="project" value="UniProtKB-UniRule"/>
</dbReference>
<dbReference type="GO" id="GO:0005737">
    <property type="term" value="C:cytoplasm"/>
    <property type="evidence" value="ECO:0007669"/>
    <property type="project" value="TreeGrafter"/>
</dbReference>
<evidence type="ECO:0000256" key="2">
    <source>
        <dbReference type="ARBA" id="ARBA00007647"/>
    </source>
</evidence>
<dbReference type="PANTHER" id="PTHR21461">
    <property type="entry name" value="GLYCOSYLTRANSFERASE FAMILY 92 PROTEIN"/>
    <property type="match status" value="1"/>
</dbReference>
<dbReference type="InterPro" id="IPR008166">
    <property type="entry name" value="Glyco_transf_92"/>
</dbReference>
<evidence type="ECO:0000256" key="8">
    <source>
        <dbReference type="RuleBase" id="RU366017"/>
    </source>
</evidence>
<evidence type="ECO:0000256" key="3">
    <source>
        <dbReference type="ARBA" id="ARBA00022676"/>
    </source>
</evidence>
<keyword evidence="10" id="KW-1185">Reference proteome</keyword>
<dbReference type="OMA" id="WHSSNIR"/>
<keyword evidence="6" id="KW-1133">Transmembrane helix</keyword>
<keyword evidence="4 8" id="KW-0808">Transferase</keyword>
<dbReference type="GO" id="GO:0016020">
    <property type="term" value="C:membrane"/>
    <property type="evidence" value="ECO:0007669"/>
    <property type="project" value="UniProtKB-SubCell"/>
</dbReference>
<reference evidence="9 10" key="1">
    <citation type="submission" date="2015-12" db="EMBL/GenBank/DDBJ databases">
        <title>The genome of Folsomia candida.</title>
        <authorList>
            <person name="Faddeeva A."/>
            <person name="Derks M.F."/>
            <person name="Anvar Y."/>
            <person name="Smit S."/>
            <person name="Van Straalen N."/>
            <person name="Roelofs D."/>
        </authorList>
    </citation>
    <scope>NUCLEOTIDE SEQUENCE [LARGE SCALE GENOMIC DNA]</scope>
    <source>
        <strain evidence="9 10">VU population</strain>
        <tissue evidence="9">Whole body</tissue>
    </source>
</reference>